<evidence type="ECO:0000313" key="1">
    <source>
        <dbReference type="EMBL" id="KAJ9052334.1"/>
    </source>
</evidence>
<proteinExistence type="predicted"/>
<organism evidence="1 2">
    <name type="scientific">Entomophthora muscae</name>
    <dbReference type="NCBI Taxonomy" id="34485"/>
    <lineage>
        <taxon>Eukaryota</taxon>
        <taxon>Fungi</taxon>
        <taxon>Fungi incertae sedis</taxon>
        <taxon>Zoopagomycota</taxon>
        <taxon>Entomophthoromycotina</taxon>
        <taxon>Entomophthoromycetes</taxon>
        <taxon>Entomophthorales</taxon>
        <taxon>Entomophthoraceae</taxon>
        <taxon>Entomophthora</taxon>
    </lineage>
</organism>
<dbReference type="Proteomes" id="UP001165960">
    <property type="component" value="Unassembled WGS sequence"/>
</dbReference>
<name>A0ACC2RQL7_9FUNG</name>
<keyword evidence="2" id="KW-1185">Reference proteome</keyword>
<evidence type="ECO:0000313" key="2">
    <source>
        <dbReference type="Proteomes" id="UP001165960"/>
    </source>
</evidence>
<protein>
    <submittedName>
        <fullName evidence="1">Uncharacterized protein</fullName>
    </submittedName>
</protein>
<dbReference type="EMBL" id="QTSX02006696">
    <property type="protein sequence ID" value="KAJ9052334.1"/>
    <property type="molecule type" value="Genomic_DNA"/>
</dbReference>
<sequence length="196" mass="22313">MKKASKRDTSSTKPTSNHQVYSRLLKEKQNFQLANLKGTLVALKETNAPDPKPWIAVVVEFLEEKLNQTSEQSVHVKEVLNYLTCTLKNLDSSSTPCFICPLSDQAKCLIRYLVNRLHPKATENESRFRHVSRRIADQCIPLLHKQLSDTIGPLKKVNAQNTSQFIPIFYRPEFNPLNIAPAYISCMSKSLKKESL</sequence>
<reference evidence="1" key="1">
    <citation type="submission" date="2022-04" db="EMBL/GenBank/DDBJ databases">
        <title>Genome of the entomopathogenic fungus Entomophthora muscae.</title>
        <authorList>
            <person name="Elya C."/>
            <person name="Lovett B.R."/>
            <person name="Lee E."/>
            <person name="Macias A.M."/>
            <person name="Hajek A.E."/>
            <person name="De Bivort B.L."/>
            <person name="Kasson M.T."/>
            <person name="De Fine Licht H.H."/>
            <person name="Stajich J.E."/>
        </authorList>
    </citation>
    <scope>NUCLEOTIDE SEQUENCE</scope>
    <source>
        <strain evidence="1">Berkeley</strain>
    </source>
</reference>
<accession>A0ACC2RQL7</accession>
<gene>
    <name evidence="1" type="ORF">DSO57_1035210</name>
</gene>
<comment type="caution">
    <text evidence="1">The sequence shown here is derived from an EMBL/GenBank/DDBJ whole genome shotgun (WGS) entry which is preliminary data.</text>
</comment>